<dbReference type="InParanoid" id="A0A1B1YRZ7"/>
<evidence type="ECO:0000313" key="3">
    <source>
        <dbReference type="Proteomes" id="UP000092952"/>
    </source>
</evidence>
<dbReference type="EMBL" id="CP014671">
    <property type="protein sequence ID" value="ANX03542.1"/>
    <property type="molecule type" value="Genomic_DNA"/>
</dbReference>
<name>A0A1B1YRZ7_9GAMM</name>
<accession>A0A1B1YRZ7</accession>
<keyword evidence="1" id="KW-1133">Transmembrane helix</keyword>
<feature type="transmembrane region" description="Helical" evidence="1">
    <location>
        <begin position="434"/>
        <end position="454"/>
    </location>
</feature>
<gene>
    <name evidence="2" type="ORF">PG2T_04615</name>
</gene>
<dbReference type="Proteomes" id="UP000092952">
    <property type="component" value="Chromosome"/>
</dbReference>
<dbReference type="AlphaFoldDB" id="A0A1B1YRZ7"/>
<evidence type="ECO:0000313" key="2">
    <source>
        <dbReference type="EMBL" id="ANX03542.1"/>
    </source>
</evidence>
<proteinExistence type="predicted"/>
<keyword evidence="3" id="KW-1185">Reference proteome</keyword>
<evidence type="ECO:0000256" key="1">
    <source>
        <dbReference type="SAM" id="Phobius"/>
    </source>
</evidence>
<keyword evidence="1" id="KW-0472">Membrane</keyword>
<sequence length="468" mass="52561">MAAVCLHFVENPAESVPPFVYPSGSVFQSMELDLLAYRFQDPPPFGSDIEAHPPQRRPILIEYPKQFTYHSEGRAPQLRIEAPLRRAELLVSSTRFAACGRRIWHLVITPREGETFSEYDLIMLIHLYDGRTERTGLREQIRFRLDDADSAGCLVSELPRRLGLPLQANDDPELKCGTLQLLIGNDDGDAAAKTDEPRPNVFDTLRSAREADGDEAAQRLKTWMREDCPQRRQIMAYCGIVTGIFDFEKIDDEEALDTLEPTFAASSSFLRIHRRTLISIADDDRGMRECWNSIGISPYLILPHAALIYNETLVDWAERGISAALADHGARLGALEDAHFDADSHLSALYLPNVFNYVTERSLFDAGDLCRGSNARRTAVLAKLDQLKNQIEIVREHQRKGGETIIQMLLAVISLLQVKSVIAEIFGWEPNHAGVWLALSIGILILTAVVWWSYRRGLPKRIGKSASG</sequence>
<dbReference type="KEGG" id="gbi:PG2T_04615"/>
<protein>
    <submittedName>
        <fullName evidence="2">Uncharacterized protein</fullName>
    </submittedName>
</protein>
<keyword evidence="1" id="KW-0812">Transmembrane</keyword>
<reference evidence="3" key="1">
    <citation type="submission" date="2016-03" db="EMBL/GenBank/DDBJ databases">
        <title>Complete genome sequence of Solimmundus cernigliae, representing a novel lineage of polycyclic aromatic hydrocarbon degraders within the Gammaproteobacteria.</title>
        <authorList>
            <person name="Singleton D.R."/>
            <person name="Dickey A.N."/>
            <person name="Scholl E.H."/>
            <person name="Wright F.A."/>
            <person name="Aitken M.D."/>
        </authorList>
    </citation>
    <scope>NUCLEOTIDE SEQUENCE [LARGE SCALE GENOMIC DNA]</scope>
    <source>
        <strain evidence="3">TR3.2</strain>
    </source>
</reference>
<organism evidence="2 3">
    <name type="scientific">Immundisolibacter cernigliae</name>
    <dbReference type="NCBI Taxonomy" id="1810504"/>
    <lineage>
        <taxon>Bacteria</taxon>
        <taxon>Pseudomonadati</taxon>
        <taxon>Pseudomonadota</taxon>
        <taxon>Gammaproteobacteria</taxon>
        <taxon>Immundisolibacterales</taxon>
        <taxon>Immundisolibacteraceae</taxon>
        <taxon>Immundisolibacter</taxon>
    </lineage>
</organism>